<dbReference type="GO" id="GO:0055085">
    <property type="term" value="P:transmembrane transport"/>
    <property type="evidence" value="ECO:0007669"/>
    <property type="project" value="InterPro"/>
</dbReference>
<dbReference type="GO" id="GO:0016020">
    <property type="term" value="C:membrane"/>
    <property type="evidence" value="ECO:0007669"/>
    <property type="project" value="UniProtKB-SubCell"/>
</dbReference>
<feature type="transmembrane region" description="Helical" evidence="6">
    <location>
        <begin position="496"/>
        <end position="527"/>
    </location>
</feature>
<evidence type="ECO:0000313" key="8">
    <source>
        <dbReference type="EMBL" id="KXS20664.1"/>
    </source>
</evidence>
<feature type="transmembrane region" description="Helical" evidence="6">
    <location>
        <begin position="439"/>
        <end position="458"/>
    </location>
</feature>
<feature type="transmembrane region" description="Helical" evidence="6">
    <location>
        <begin position="286"/>
        <end position="305"/>
    </location>
</feature>
<protein>
    <recommendedName>
        <fullName evidence="7">STAS domain-containing protein</fullName>
    </recommendedName>
</protein>
<feature type="transmembrane region" description="Helical" evidence="6">
    <location>
        <begin position="140"/>
        <end position="163"/>
    </location>
</feature>
<feature type="transmembrane region" description="Helical" evidence="6">
    <location>
        <begin position="464"/>
        <end position="484"/>
    </location>
</feature>
<feature type="compositionally biased region" description="Polar residues" evidence="5">
    <location>
        <begin position="1"/>
        <end position="26"/>
    </location>
</feature>
<dbReference type="Pfam" id="PF00916">
    <property type="entry name" value="Sulfate_transp"/>
    <property type="match status" value="1"/>
</dbReference>
<organism evidence="8 9">
    <name type="scientific">Gonapodya prolifera (strain JEL478)</name>
    <name type="common">Monoblepharis prolifera</name>
    <dbReference type="NCBI Taxonomy" id="1344416"/>
    <lineage>
        <taxon>Eukaryota</taxon>
        <taxon>Fungi</taxon>
        <taxon>Fungi incertae sedis</taxon>
        <taxon>Chytridiomycota</taxon>
        <taxon>Chytridiomycota incertae sedis</taxon>
        <taxon>Monoblepharidomycetes</taxon>
        <taxon>Monoblepharidales</taxon>
        <taxon>Gonapodyaceae</taxon>
        <taxon>Gonapodya</taxon>
    </lineage>
</organism>
<name>A0A139AVD8_GONPJ</name>
<evidence type="ECO:0000313" key="9">
    <source>
        <dbReference type="Proteomes" id="UP000070544"/>
    </source>
</evidence>
<feature type="transmembrane region" description="Helical" evidence="6">
    <location>
        <begin position="356"/>
        <end position="384"/>
    </location>
</feature>
<feature type="transmembrane region" description="Helical" evidence="6">
    <location>
        <begin position="311"/>
        <end position="335"/>
    </location>
</feature>
<dbReference type="InterPro" id="IPR002645">
    <property type="entry name" value="STAS_dom"/>
</dbReference>
<feature type="region of interest" description="Disordered" evidence="5">
    <location>
        <begin position="1"/>
        <end position="103"/>
    </location>
</feature>
<sequence length="820" mass="89855">MSSPRQIHQNPSQGPQRTEPTENSPLLGSPPEEYWVAIRDDDDDDKDGNSSVISDESEDLVIADPDPPRSPVVSNKSPTLAPQPVSPLSHVRTSHTDAAQHPPPTLHQRLQKVLSSPYLFWNDPATPVSRDSIWDDIRSAITVSLVSVPLSLALSIAGGGVPAQGIVTAFWSGLFAALFGGSEWNIIGPTSALSGVLLNATFNYGGSSILPYIAIQTSMVVLLVWALGLAKYLMFIPSSVVHGFSLGVALIMILGQMDSALGLSFKHSEKEILWKTVETFQHIADAQIPVVILFSASFGTLLFLTRRFNRFPWHMLITLIGILFGYLSSTGVLPFKLRTLNDAYGHVPLNFLQPPAVDLALLFNVSGFRTSLSVVFIAILETLISARLADVMAKTTTHLQSREVFGLGVANAAAGVFGGLPATAALARTSLNIRAGARTRLSAVLAPFALLIISLGAFDYFGYVPMATIAAVLCVVAVNMVEFHEFRVFWKVDMQMFSVAIMTTVICLVEDTMIGLVAGSLLCLLILTDKESVGSCEMWLLRGKDPVAHVDIERLDAQNLIKMPPKRRARGNSIQAVAALSLAGRRNSLDRRVFRLRTDELTPLIPNDLRELPPLRPDAAPKNYSAVDESTSASQLVLPLQPYQSVLKLPAPESRTGSSKALATPFPFGAQMRRGSLAPMLAYPRIQRRELDAEWALEVSELADTLIYHISGSLTYVNAAAHLARNKKFLAFNSNVTAVIFVLRSVGFIDHDGVDFLYEIVRLYRKKASQMVLLFTGVSNMDVRAKLEKYEWFRMKESDGKVLESWTQAVEHLEVMRNQN</sequence>
<dbReference type="Gene3D" id="3.30.750.24">
    <property type="entry name" value="STAS domain"/>
    <property type="match status" value="1"/>
</dbReference>
<dbReference type="InterPro" id="IPR001902">
    <property type="entry name" value="SLC26A/SulP_fam"/>
</dbReference>
<feature type="transmembrane region" description="Helical" evidence="6">
    <location>
        <begin position="169"/>
        <end position="188"/>
    </location>
</feature>
<evidence type="ECO:0000256" key="6">
    <source>
        <dbReference type="SAM" id="Phobius"/>
    </source>
</evidence>
<evidence type="ECO:0000259" key="7">
    <source>
        <dbReference type="PROSITE" id="PS50801"/>
    </source>
</evidence>
<reference evidence="8 9" key="1">
    <citation type="journal article" date="2015" name="Genome Biol. Evol.">
        <title>Phylogenomic analyses indicate that early fungi evolved digesting cell walls of algal ancestors of land plants.</title>
        <authorList>
            <person name="Chang Y."/>
            <person name="Wang S."/>
            <person name="Sekimoto S."/>
            <person name="Aerts A.L."/>
            <person name="Choi C."/>
            <person name="Clum A."/>
            <person name="LaButti K.M."/>
            <person name="Lindquist E.A."/>
            <person name="Yee Ngan C."/>
            <person name="Ohm R.A."/>
            <person name="Salamov A.A."/>
            <person name="Grigoriev I.V."/>
            <person name="Spatafora J.W."/>
            <person name="Berbee M.L."/>
        </authorList>
    </citation>
    <scope>NUCLEOTIDE SEQUENCE [LARGE SCALE GENOMIC DNA]</scope>
    <source>
        <strain evidence="8 9">JEL478</strain>
    </source>
</reference>
<dbReference type="PANTHER" id="PTHR11814">
    <property type="entry name" value="SULFATE TRANSPORTER"/>
    <property type="match status" value="1"/>
</dbReference>
<dbReference type="InterPro" id="IPR036513">
    <property type="entry name" value="STAS_dom_sf"/>
</dbReference>
<feature type="transmembrane region" description="Helical" evidence="6">
    <location>
        <begin position="404"/>
        <end position="427"/>
    </location>
</feature>
<dbReference type="Proteomes" id="UP000070544">
    <property type="component" value="Unassembled WGS sequence"/>
</dbReference>
<gene>
    <name evidence="8" type="ORF">M427DRAFT_41367</name>
</gene>
<accession>A0A139AVD8</accession>
<keyword evidence="9" id="KW-1185">Reference proteome</keyword>
<dbReference type="OrthoDB" id="288203at2759"/>
<comment type="subcellular location">
    <subcellularLocation>
        <location evidence="1">Membrane</location>
        <topology evidence="1">Multi-pass membrane protein</topology>
    </subcellularLocation>
</comment>
<evidence type="ECO:0000256" key="5">
    <source>
        <dbReference type="SAM" id="MobiDB-lite"/>
    </source>
</evidence>
<dbReference type="EMBL" id="KQ965735">
    <property type="protein sequence ID" value="KXS20664.1"/>
    <property type="molecule type" value="Genomic_DNA"/>
</dbReference>
<dbReference type="CDD" id="cd07042">
    <property type="entry name" value="STAS_SulP_like_sulfate_transporter"/>
    <property type="match status" value="1"/>
</dbReference>
<evidence type="ECO:0000256" key="1">
    <source>
        <dbReference type="ARBA" id="ARBA00004141"/>
    </source>
</evidence>
<evidence type="ECO:0000256" key="4">
    <source>
        <dbReference type="ARBA" id="ARBA00023136"/>
    </source>
</evidence>
<feature type="transmembrane region" description="Helical" evidence="6">
    <location>
        <begin position="209"/>
        <end position="228"/>
    </location>
</feature>
<keyword evidence="4 6" id="KW-0472">Membrane</keyword>
<dbReference type="Pfam" id="PF01740">
    <property type="entry name" value="STAS"/>
    <property type="match status" value="1"/>
</dbReference>
<keyword evidence="2 6" id="KW-0812">Transmembrane</keyword>
<dbReference type="SUPFAM" id="SSF52091">
    <property type="entry name" value="SpoIIaa-like"/>
    <property type="match status" value="1"/>
</dbReference>
<dbReference type="AlphaFoldDB" id="A0A139AVD8"/>
<dbReference type="InterPro" id="IPR011547">
    <property type="entry name" value="SLC26A/SulP_dom"/>
</dbReference>
<feature type="transmembrane region" description="Helical" evidence="6">
    <location>
        <begin position="240"/>
        <end position="265"/>
    </location>
</feature>
<feature type="domain" description="STAS" evidence="7">
    <location>
        <begin position="695"/>
        <end position="813"/>
    </location>
</feature>
<dbReference type="STRING" id="1344416.A0A139AVD8"/>
<evidence type="ECO:0000256" key="3">
    <source>
        <dbReference type="ARBA" id="ARBA00022989"/>
    </source>
</evidence>
<evidence type="ECO:0000256" key="2">
    <source>
        <dbReference type="ARBA" id="ARBA00022692"/>
    </source>
</evidence>
<keyword evidence="3 6" id="KW-1133">Transmembrane helix</keyword>
<dbReference type="PROSITE" id="PS50801">
    <property type="entry name" value="STAS"/>
    <property type="match status" value="1"/>
</dbReference>
<proteinExistence type="predicted"/>